<proteinExistence type="predicted"/>
<accession>A0AC61ZTZ4</accession>
<name>A0AC61ZTZ4_9ARCH</name>
<sequence length="98" mass="11397">MFDSENPPITLRIGKGFFYIGRIEHFQVRICPLIDFFIQGNYNICMVHGCGADYFYVICPMAVGISNHKSIFVVEGIEFIHRVAHFGERFSMGFFWCF</sequence>
<reference evidence="1 2" key="1">
    <citation type="journal article" date="2020" name="Nature">
        <title>Isolation of an archaeon at the prokaryote-eukaryote interface.</title>
        <authorList>
            <person name="Imachi H."/>
            <person name="Nobu M.K."/>
            <person name="Nakahara N."/>
            <person name="Morono Y."/>
            <person name="Ogawara M."/>
            <person name="Takaki Y."/>
            <person name="Takano Y."/>
            <person name="Uematsu K."/>
            <person name="Ikuta T."/>
            <person name="Ito M."/>
            <person name="Matsui Y."/>
            <person name="Miyazaki M."/>
            <person name="Murata K."/>
            <person name="Saito Y."/>
            <person name="Sakai S."/>
            <person name="Song C."/>
            <person name="Tasumi E."/>
            <person name="Yamanaka Y."/>
            <person name="Yamaguchi T."/>
            <person name="Kamagata Y."/>
            <person name="Tamaki H."/>
            <person name="Takai K."/>
        </authorList>
    </citation>
    <scope>NUCLEOTIDE SEQUENCE [LARGE SCALE GENOMIC DNA]</scope>
    <source>
        <strain evidence="1 2">MK-D1</strain>
    </source>
</reference>
<evidence type="ECO:0000313" key="1">
    <source>
        <dbReference type="EMBL" id="XDF89280.1"/>
    </source>
</evidence>
<evidence type="ECO:0000313" key="2">
    <source>
        <dbReference type="Proteomes" id="UP000321408"/>
    </source>
</evidence>
<keyword evidence="2" id="KW-1185">Reference proteome</keyword>
<protein>
    <submittedName>
        <fullName evidence="1">Uncharacterized protein</fullName>
    </submittedName>
</protein>
<gene>
    <name evidence="1" type="ORF">DSAG12_04240</name>
</gene>
<reference evidence="1 2" key="2">
    <citation type="journal article" date="2024" name="Int. J. Syst. Evol. Microbiol.">
        <title>Promethearchaeum syntrophicum gen. nov., sp. nov., an anaerobic, obligately syntrophic archaeon, the first isolate of the lineage 'Asgard' archaea, and proposal of the new archaeal phylum Promethearchaeota phyl. nov. and kingdom Promethearchaeati regn. nov.</title>
        <authorList>
            <person name="Imachi H."/>
            <person name="Nobu M.K."/>
            <person name="Kato S."/>
            <person name="Takaki Y."/>
            <person name="Miyazaki M."/>
            <person name="Miyata M."/>
            <person name="Ogawara M."/>
            <person name="Saito Y."/>
            <person name="Sakai S."/>
            <person name="Tahara Y.O."/>
            <person name="Takano Y."/>
            <person name="Tasumi E."/>
            <person name="Uematsu K."/>
            <person name="Yoshimura T."/>
            <person name="Itoh T."/>
            <person name="Ohkuma M."/>
            <person name="Takai K."/>
        </authorList>
    </citation>
    <scope>NUCLEOTIDE SEQUENCE [LARGE SCALE GENOMIC DNA]</scope>
    <source>
        <strain evidence="1 2">MK-D1</strain>
    </source>
</reference>
<organism evidence="1 2">
    <name type="scientific">Promethearchaeum syntrophicum</name>
    <dbReference type="NCBI Taxonomy" id="2594042"/>
    <lineage>
        <taxon>Archaea</taxon>
        <taxon>Promethearchaeati</taxon>
        <taxon>Promethearchaeota</taxon>
        <taxon>Promethearchaeia</taxon>
        <taxon>Promethearchaeales</taxon>
        <taxon>Promethearchaeaceae</taxon>
        <taxon>Promethearchaeum</taxon>
    </lineage>
</organism>
<dbReference type="Proteomes" id="UP000321408">
    <property type="component" value="Chromosome"/>
</dbReference>
<dbReference type="EMBL" id="CP042905">
    <property type="protein sequence ID" value="XDF89280.1"/>
    <property type="molecule type" value="Genomic_DNA"/>
</dbReference>